<keyword evidence="2" id="KW-1185">Reference proteome</keyword>
<dbReference type="EMBL" id="JBHFEH010000051">
    <property type="protein sequence ID" value="KAL2050199.1"/>
    <property type="molecule type" value="Genomic_DNA"/>
</dbReference>
<evidence type="ECO:0000313" key="2">
    <source>
        <dbReference type="Proteomes" id="UP001590951"/>
    </source>
</evidence>
<accession>A0ABR4AXC0</accession>
<comment type="caution">
    <text evidence="1">The sequence shown here is derived from an EMBL/GenBank/DDBJ whole genome shotgun (WGS) entry which is preliminary data.</text>
</comment>
<proteinExistence type="predicted"/>
<protein>
    <submittedName>
        <fullName evidence="1">Uncharacterized protein</fullName>
    </submittedName>
</protein>
<sequence>MGLCNIRKLGTASVDVLPPAHSHGLQSVLELLLFLLELSPGPQLSKHSLVPLDKLLSLCFRPLRLAHMIFAFNIQLTPATLQFSPLRFQGALSVFESLSIPHRLFLSLVNRRLLVFFGLLIVFIVPEPRSKKLDDMSQTC</sequence>
<gene>
    <name evidence="1" type="ORF">ABVK25_009560</name>
</gene>
<name>A0ABR4AXC0_9LECA</name>
<organism evidence="1 2">
    <name type="scientific">Lepraria finkii</name>
    <dbReference type="NCBI Taxonomy" id="1340010"/>
    <lineage>
        <taxon>Eukaryota</taxon>
        <taxon>Fungi</taxon>
        <taxon>Dikarya</taxon>
        <taxon>Ascomycota</taxon>
        <taxon>Pezizomycotina</taxon>
        <taxon>Lecanoromycetes</taxon>
        <taxon>OSLEUM clade</taxon>
        <taxon>Lecanoromycetidae</taxon>
        <taxon>Lecanorales</taxon>
        <taxon>Lecanorineae</taxon>
        <taxon>Stereocaulaceae</taxon>
        <taxon>Lepraria</taxon>
    </lineage>
</organism>
<reference evidence="1 2" key="1">
    <citation type="submission" date="2024-09" db="EMBL/GenBank/DDBJ databases">
        <title>Rethinking Asexuality: The Enigmatic Case of Functional Sexual Genes in Lepraria (Stereocaulaceae).</title>
        <authorList>
            <person name="Doellman M."/>
            <person name="Sun Y."/>
            <person name="Barcenas-Pena A."/>
            <person name="Lumbsch H.T."/>
            <person name="Grewe F."/>
        </authorList>
    </citation>
    <scope>NUCLEOTIDE SEQUENCE [LARGE SCALE GENOMIC DNA]</scope>
    <source>
        <strain evidence="1 2">Grewe 0041</strain>
    </source>
</reference>
<evidence type="ECO:0000313" key="1">
    <source>
        <dbReference type="EMBL" id="KAL2050199.1"/>
    </source>
</evidence>
<dbReference type="Proteomes" id="UP001590951">
    <property type="component" value="Unassembled WGS sequence"/>
</dbReference>